<dbReference type="SUPFAM" id="SSF89919">
    <property type="entry name" value="Ribosome-binding factor A, RbfA"/>
    <property type="match status" value="1"/>
</dbReference>
<dbReference type="Proteomes" id="UP000733611">
    <property type="component" value="Unassembled WGS sequence"/>
</dbReference>
<evidence type="ECO:0000313" key="5">
    <source>
        <dbReference type="Proteomes" id="UP000733611"/>
    </source>
</evidence>
<feature type="region of interest" description="Disordered" evidence="3">
    <location>
        <begin position="139"/>
        <end position="159"/>
    </location>
</feature>
<dbReference type="GO" id="GO:0043024">
    <property type="term" value="F:ribosomal small subunit binding"/>
    <property type="evidence" value="ECO:0007669"/>
    <property type="project" value="TreeGrafter"/>
</dbReference>
<evidence type="ECO:0000256" key="1">
    <source>
        <dbReference type="ARBA" id="ARBA00022517"/>
    </source>
</evidence>
<dbReference type="InterPro" id="IPR023799">
    <property type="entry name" value="RbfA_dom_sf"/>
</dbReference>
<evidence type="ECO:0000313" key="4">
    <source>
        <dbReference type="EMBL" id="MBU3843831.1"/>
    </source>
</evidence>
<dbReference type="GO" id="GO:0005829">
    <property type="term" value="C:cytosol"/>
    <property type="evidence" value="ECO:0007669"/>
    <property type="project" value="TreeGrafter"/>
</dbReference>
<dbReference type="EMBL" id="JAHLFE010000058">
    <property type="protein sequence ID" value="MBU3843831.1"/>
    <property type="molecule type" value="Genomic_DNA"/>
</dbReference>
<keyword evidence="2" id="KW-0963">Cytoplasm</keyword>
<reference evidence="4" key="2">
    <citation type="submission" date="2021-04" db="EMBL/GenBank/DDBJ databases">
        <authorList>
            <person name="Gilroy R."/>
        </authorList>
    </citation>
    <scope>NUCLEOTIDE SEQUENCE</scope>
    <source>
        <strain evidence="4">378</strain>
    </source>
</reference>
<comment type="caution">
    <text evidence="4">The sequence shown here is derived from an EMBL/GenBank/DDBJ whole genome shotgun (WGS) entry which is preliminary data.</text>
</comment>
<dbReference type="PANTHER" id="PTHR33515:SF1">
    <property type="entry name" value="RIBOSOME-BINDING FACTOR A, CHLOROPLASTIC-RELATED"/>
    <property type="match status" value="1"/>
</dbReference>
<comment type="similarity">
    <text evidence="2">Belongs to the RbfA family.</text>
</comment>
<reference evidence="4" key="1">
    <citation type="journal article" date="2021" name="PeerJ">
        <title>Extensive microbial diversity within the chicken gut microbiome revealed by metagenomics and culture.</title>
        <authorList>
            <person name="Gilroy R."/>
            <person name="Ravi A."/>
            <person name="Getino M."/>
            <person name="Pursley I."/>
            <person name="Horton D.L."/>
            <person name="Alikhan N.F."/>
            <person name="Baker D."/>
            <person name="Gharbi K."/>
            <person name="Hall N."/>
            <person name="Watson M."/>
            <person name="Adriaenssens E.M."/>
            <person name="Foster-Nyarko E."/>
            <person name="Jarju S."/>
            <person name="Secka A."/>
            <person name="Antonio M."/>
            <person name="Oren A."/>
            <person name="Chaudhuri R.R."/>
            <person name="La Ragione R."/>
            <person name="Hildebrand F."/>
            <person name="Pallen M.J."/>
        </authorList>
    </citation>
    <scope>NUCLEOTIDE SEQUENCE</scope>
    <source>
        <strain evidence="4">378</strain>
    </source>
</reference>
<comment type="subunit">
    <text evidence="2">Monomer. Binds 30S ribosomal subunits, but not 50S ribosomal subunits or 70S ribosomes.</text>
</comment>
<dbReference type="PANTHER" id="PTHR33515">
    <property type="entry name" value="RIBOSOME-BINDING FACTOR A, CHLOROPLASTIC-RELATED"/>
    <property type="match status" value="1"/>
</dbReference>
<organism evidence="4 5">
    <name type="scientific">Candidatus Anaerobiospirillum pullicola</name>
    <dbReference type="NCBI Taxonomy" id="2838451"/>
    <lineage>
        <taxon>Bacteria</taxon>
        <taxon>Pseudomonadati</taxon>
        <taxon>Pseudomonadota</taxon>
        <taxon>Gammaproteobacteria</taxon>
        <taxon>Aeromonadales</taxon>
        <taxon>Succinivibrionaceae</taxon>
        <taxon>Anaerobiospirillum</taxon>
    </lineage>
</organism>
<gene>
    <name evidence="2 4" type="primary">rbfA</name>
    <name evidence="4" type="ORF">H9847_03015</name>
</gene>
<evidence type="ECO:0000256" key="2">
    <source>
        <dbReference type="HAMAP-Rule" id="MF_00003"/>
    </source>
</evidence>
<dbReference type="Gene3D" id="3.30.300.20">
    <property type="match status" value="1"/>
</dbReference>
<feature type="compositionally biased region" description="Low complexity" evidence="3">
    <location>
        <begin position="140"/>
        <end position="159"/>
    </location>
</feature>
<dbReference type="InterPro" id="IPR015946">
    <property type="entry name" value="KH_dom-like_a/b"/>
</dbReference>
<dbReference type="InterPro" id="IPR020053">
    <property type="entry name" value="Ribosome-bd_factorA_CS"/>
</dbReference>
<accession>A0A948TF38</accession>
<dbReference type="HAMAP" id="MF_00003">
    <property type="entry name" value="RbfA"/>
    <property type="match status" value="1"/>
</dbReference>
<dbReference type="PROSITE" id="PS01319">
    <property type="entry name" value="RBFA"/>
    <property type="match status" value="1"/>
</dbReference>
<proteinExistence type="inferred from homology"/>
<protein>
    <recommendedName>
        <fullName evidence="2">Ribosome-binding factor A</fullName>
    </recommendedName>
</protein>
<dbReference type="AlphaFoldDB" id="A0A948TF38"/>
<dbReference type="GO" id="GO:0030490">
    <property type="term" value="P:maturation of SSU-rRNA"/>
    <property type="evidence" value="ECO:0007669"/>
    <property type="project" value="UniProtKB-UniRule"/>
</dbReference>
<dbReference type="Pfam" id="PF02033">
    <property type="entry name" value="RBFA"/>
    <property type="match status" value="1"/>
</dbReference>
<keyword evidence="1 2" id="KW-0690">Ribosome biogenesis</keyword>
<dbReference type="InterPro" id="IPR000238">
    <property type="entry name" value="RbfA"/>
</dbReference>
<comment type="function">
    <text evidence="2">One of several proteins that assist in the late maturation steps of the functional core of the 30S ribosomal subunit. Associates with free 30S ribosomal subunits (but not with 30S subunits that are part of 70S ribosomes or polysomes). Required for efficient processing of 16S rRNA. May interact with the 5'-terminal helix region of 16S rRNA.</text>
</comment>
<comment type="subcellular location">
    <subcellularLocation>
        <location evidence="2">Cytoplasm</location>
    </subcellularLocation>
</comment>
<dbReference type="NCBIfam" id="TIGR00082">
    <property type="entry name" value="rbfA"/>
    <property type="match status" value="1"/>
</dbReference>
<sequence length="159" mass="17185">MPKSYGRNERIAASLRREAAHIISSEIKDPRVSLATVTEVNVSPDLRNATIYVSFLSDDEQKVSEAVQVLNKANGFVRSRLAARLKMRYMPAIHFEFDSLITKSMHLDALIAKGLGDNRGEGLAPVFAVQDSNDARTHDASAASAAYDSSAAADSSSSD</sequence>
<name>A0A948TF38_9GAMM</name>
<evidence type="ECO:0000256" key="3">
    <source>
        <dbReference type="SAM" id="MobiDB-lite"/>
    </source>
</evidence>